<dbReference type="PANTHER" id="PTHR11266">
    <property type="entry name" value="PEROXISOMAL MEMBRANE PROTEIN 2, PXMP2 MPV17"/>
    <property type="match status" value="1"/>
</dbReference>
<evidence type="ECO:0000256" key="3">
    <source>
        <dbReference type="ARBA" id="ARBA00022692"/>
    </source>
</evidence>
<dbReference type="InParanoid" id="A0A177BYR1"/>
<comment type="similarity">
    <text evidence="2 6">Belongs to the peroxisomal membrane protein PXMP2/4 family.</text>
</comment>
<evidence type="ECO:0000256" key="1">
    <source>
        <dbReference type="ARBA" id="ARBA00004141"/>
    </source>
</evidence>
<evidence type="ECO:0000256" key="2">
    <source>
        <dbReference type="ARBA" id="ARBA00006824"/>
    </source>
</evidence>
<evidence type="ECO:0000256" key="4">
    <source>
        <dbReference type="ARBA" id="ARBA00022989"/>
    </source>
</evidence>
<accession>A0A177BYR1</accession>
<dbReference type="EMBL" id="KV441561">
    <property type="protein sequence ID" value="OAF99667.1"/>
    <property type="molecule type" value="Genomic_DNA"/>
</dbReference>
<dbReference type="InterPro" id="IPR007248">
    <property type="entry name" value="Mpv17_PMP22"/>
</dbReference>
<evidence type="ECO:0000313" key="8">
    <source>
        <dbReference type="Proteomes" id="UP000077069"/>
    </source>
</evidence>
<reference evidence="7 8" key="1">
    <citation type="submission" date="2016-05" db="EMBL/GenBank/DDBJ databases">
        <title>Comparative analysis of secretome profiles of manganese(II)-oxidizing ascomycete fungi.</title>
        <authorList>
            <consortium name="DOE Joint Genome Institute"/>
            <person name="Zeiner C.A."/>
            <person name="Purvine S.O."/>
            <person name="Zink E.M."/>
            <person name="Wu S."/>
            <person name="Pasa-Tolic L."/>
            <person name="Chaput D.L."/>
            <person name="Haridas S."/>
            <person name="Grigoriev I.V."/>
            <person name="Santelli C.M."/>
            <person name="Hansel C.M."/>
        </authorList>
    </citation>
    <scope>NUCLEOTIDE SEQUENCE [LARGE SCALE GENOMIC DNA]</scope>
    <source>
        <strain evidence="7 8">AP3s5-JAC2a</strain>
    </source>
</reference>
<keyword evidence="5" id="KW-0472">Membrane</keyword>
<proteinExistence type="inferred from homology"/>
<dbReference type="Pfam" id="PF04117">
    <property type="entry name" value="Mpv17_PMP22"/>
    <property type="match status" value="1"/>
</dbReference>
<dbReference type="STRING" id="1460663.A0A177BYR1"/>
<comment type="subcellular location">
    <subcellularLocation>
        <location evidence="1">Membrane</location>
        <topology evidence="1">Multi-pass membrane protein</topology>
    </subcellularLocation>
</comment>
<dbReference type="GO" id="GO:0016020">
    <property type="term" value="C:membrane"/>
    <property type="evidence" value="ECO:0007669"/>
    <property type="project" value="UniProtKB-SubCell"/>
</dbReference>
<dbReference type="AlphaFoldDB" id="A0A177BYR1"/>
<dbReference type="PANTHER" id="PTHR11266:SF113">
    <property type="entry name" value="MEMBRANE PROTEIN, MPV17_PMP22 FAMILY, PUTATIVE (AFU_ORTHOLOGUE AFUA_1G13840)-RELATED"/>
    <property type="match status" value="1"/>
</dbReference>
<evidence type="ECO:0000313" key="7">
    <source>
        <dbReference type="EMBL" id="OAF99667.1"/>
    </source>
</evidence>
<evidence type="ECO:0000256" key="5">
    <source>
        <dbReference type="ARBA" id="ARBA00023136"/>
    </source>
</evidence>
<name>A0A177BYR1_9PLEO</name>
<dbReference type="GO" id="GO:0005739">
    <property type="term" value="C:mitochondrion"/>
    <property type="evidence" value="ECO:0007669"/>
    <property type="project" value="TreeGrafter"/>
</dbReference>
<gene>
    <name evidence="7" type="ORF">CC84DRAFT_1130547</name>
</gene>
<evidence type="ECO:0000256" key="6">
    <source>
        <dbReference type="RuleBase" id="RU363053"/>
    </source>
</evidence>
<dbReference type="RefSeq" id="XP_018030033.1">
    <property type="nucleotide sequence ID" value="XM_018175863.1"/>
</dbReference>
<dbReference type="OrthoDB" id="430207at2759"/>
<protein>
    <submittedName>
        <fullName evidence="7">Uncharacterized protein</fullName>
    </submittedName>
</protein>
<keyword evidence="3" id="KW-0812">Transmembrane</keyword>
<sequence>MIPTSRAWALRAGLRRTTPKPRCHTLDLSHEVRCGTTKTVKRWYASPKPVGQKAPESVTTIPGPNWLWLEPIYEPFRAYGRVQRRRPYMTQFISSLVIYLVGDFVAQSIGSPAPVENVEGEEEGERGWVQAWAEDRDWARTGRALLIGGAAAVPGYRWFLWLSNSFNYSSKTLSLATKVAVNQLTFTPLFNSYFFGMQSLLSGMTIPETIERIKNTVPVSWINSCKLWPAVTAFMFAFVPIEYRSIFGGVIAIGWQTYLSLLNQRAAAKAELEHTPEDTKTRAVRRCEEDGETVEEKCAA</sequence>
<keyword evidence="4" id="KW-1133">Transmembrane helix</keyword>
<dbReference type="Proteomes" id="UP000077069">
    <property type="component" value="Unassembled WGS sequence"/>
</dbReference>
<keyword evidence="8" id="KW-1185">Reference proteome</keyword>
<organism evidence="7 8">
    <name type="scientific">Paraphaeosphaeria sporulosa</name>
    <dbReference type="NCBI Taxonomy" id="1460663"/>
    <lineage>
        <taxon>Eukaryota</taxon>
        <taxon>Fungi</taxon>
        <taxon>Dikarya</taxon>
        <taxon>Ascomycota</taxon>
        <taxon>Pezizomycotina</taxon>
        <taxon>Dothideomycetes</taxon>
        <taxon>Pleosporomycetidae</taxon>
        <taxon>Pleosporales</taxon>
        <taxon>Massarineae</taxon>
        <taxon>Didymosphaeriaceae</taxon>
        <taxon>Paraphaeosphaeria</taxon>
    </lineage>
</organism>
<dbReference type="GeneID" id="28759349"/>